<proteinExistence type="predicted"/>
<name>A0AAX4P184_9CHLO</name>
<gene>
    <name evidence="5" type="ORF">HKI87_02g10800</name>
</gene>
<dbReference type="Gene3D" id="1.10.10.60">
    <property type="entry name" value="Homeodomain-like"/>
    <property type="match status" value="1"/>
</dbReference>
<dbReference type="InterPro" id="IPR009057">
    <property type="entry name" value="Homeodomain-like_sf"/>
</dbReference>
<evidence type="ECO:0000313" key="5">
    <source>
        <dbReference type="EMBL" id="WZN59554.1"/>
    </source>
</evidence>
<dbReference type="PROSITE" id="PS50090">
    <property type="entry name" value="MYB_LIKE"/>
    <property type="match status" value="1"/>
</dbReference>
<dbReference type="SUPFAM" id="SSF46689">
    <property type="entry name" value="Homeodomain-like"/>
    <property type="match status" value="1"/>
</dbReference>
<evidence type="ECO:0000259" key="4">
    <source>
        <dbReference type="PROSITE" id="PS51294"/>
    </source>
</evidence>
<feature type="domain" description="HTH myb-type" evidence="4">
    <location>
        <begin position="484"/>
        <end position="538"/>
    </location>
</feature>
<dbReference type="InterPro" id="IPR001005">
    <property type="entry name" value="SANT/Myb"/>
</dbReference>
<accession>A0AAX4P184</accession>
<reference evidence="5 6" key="1">
    <citation type="submission" date="2024-03" db="EMBL/GenBank/DDBJ databases">
        <title>Complete genome sequence of the green alga Chloropicon roscoffensis RCC1871.</title>
        <authorList>
            <person name="Lemieux C."/>
            <person name="Pombert J.-F."/>
            <person name="Otis C."/>
            <person name="Turmel M."/>
        </authorList>
    </citation>
    <scope>NUCLEOTIDE SEQUENCE [LARGE SCALE GENOMIC DNA]</scope>
    <source>
        <strain evidence="5 6">RCC1871</strain>
    </source>
</reference>
<dbReference type="Pfam" id="PF00249">
    <property type="entry name" value="Myb_DNA-binding"/>
    <property type="match status" value="1"/>
</dbReference>
<evidence type="ECO:0008006" key="7">
    <source>
        <dbReference type="Google" id="ProtNLM"/>
    </source>
</evidence>
<dbReference type="InterPro" id="IPR050560">
    <property type="entry name" value="MYB_TF"/>
</dbReference>
<evidence type="ECO:0000256" key="1">
    <source>
        <dbReference type="SAM" id="Coils"/>
    </source>
</evidence>
<dbReference type="GO" id="GO:0005634">
    <property type="term" value="C:nucleus"/>
    <property type="evidence" value="ECO:0007669"/>
    <property type="project" value="TreeGrafter"/>
</dbReference>
<dbReference type="EMBL" id="CP151502">
    <property type="protein sequence ID" value="WZN59554.1"/>
    <property type="molecule type" value="Genomic_DNA"/>
</dbReference>
<keyword evidence="1" id="KW-0175">Coiled coil</keyword>
<feature type="region of interest" description="Disordered" evidence="2">
    <location>
        <begin position="454"/>
        <end position="486"/>
    </location>
</feature>
<dbReference type="AlphaFoldDB" id="A0AAX4P184"/>
<dbReference type="PANTHER" id="PTHR45614">
    <property type="entry name" value="MYB PROTEIN-RELATED"/>
    <property type="match status" value="1"/>
</dbReference>
<dbReference type="GO" id="GO:0000978">
    <property type="term" value="F:RNA polymerase II cis-regulatory region sequence-specific DNA binding"/>
    <property type="evidence" value="ECO:0007669"/>
    <property type="project" value="TreeGrafter"/>
</dbReference>
<dbReference type="Proteomes" id="UP001472866">
    <property type="component" value="Chromosome 02"/>
</dbReference>
<organism evidence="5 6">
    <name type="scientific">Chloropicon roscoffensis</name>
    <dbReference type="NCBI Taxonomy" id="1461544"/>
    <lineage>
        <taxon>Eukaryota</taxon>
        <taxon>Viridiplantae</taxon>
        <taxon>Chlorophyta</taxon>
        <taxon>Chloropicophyceae</taxon>
        <taxon>Chloropicales</taxon>
        <taxon>Chloropicaceae</taxon>
        <taxon>Chloropicon</taxon>
    </lineage>
</organism>
<dbReference type="InterPro" id="IPR017930">
    <property type="entry name" value="Myb_dom"/>
</dbReference>
<dbReference type="CDD" id="cd00167">
    <property type="entry name" value="SANT"/>
    <property type="match status" value="1"/>
</dbReference>
<evidence type="ECO:0000256" key="2">
    <source>
        <dbReference type="SAM" id="MobiDB-lite"/>
    </source>
</evidence>
<evidence type="ECO:0000313" key="6">
    <source>
        <dbReference type="Proteomes" id="UP001472866"/>
    </source>
</evidence>
<dbReference type="GO" id="GO:0000981">
    <property type="term" value="F:DNA-binding transcription factor activity, RNA polymerase II-specific"/>
    <property type="evidence" value="ECO:0007669"/>
    <property type="project" value="TreeGrafter"/>
</dbReference>
<feature type="compositionally biased region" description="Basic and acidic residues" evidence="2">
    <location>
        <begin position="457"/>
        <end position="473"/>
    </location>
</feature>
<dbReference type="SMART" id="SM00717">
    <property type="entry name" value="SANT"/>
    <property type="match status" value="1"/>
</dbReference>
<feature type="coiled-coil region" evidence="1">
    <location>
        <begin position="11"/>
        <end position="117"/>
    </location>
</feature>
<evidence type="ECO:0000259" key="3">
    <source>
        <dbReference type="PROSITE" id="PS50090"/>
    </source>
</evidence>
<dbReference type="PROSITE" id="PS51294">
    <property type="entry name" value="HTH_MYB"/>
    <property type="match status" value="1"/>
</dbReference>
<feature type="domain" description="Myb-like" evidence="3">
    <location>
        <begin position="484"/>
        <end position="534"/>
    </location>
</feature>
<protein>
    <recommendedName>
        <fullName evidence="7">MYB transcription factor</fullName>
    </recommendedName>
</protein>
<sequence>MDWEAWLKERVALAESAAAEAEAKAKSAVAKADAEARVAEAEALEAEAKAQVAEAEAEAKARAAESAALEAEAKANVAVAEAEAKARAAEAEAAIKIRVAEAMIRKADLKIVKLRKELEVLTGVPQDSGDEEQNSGTVLLEDLEFNEPEHSSPRSSQFREDGLKRKRLEGELTMMYEIALHKKQSAEPARRTDEEAPVYCPVTTTSHTRPFTVNDESIELRAYKLGKGKCSYNMVKLDFLHELTPQTKSLSVVEATETRAGAEDGPAGGIEESMLSYELTLNNKSKVLLNVYVVYSVPTEEVAEDGKPVYTWKLVKRGYCKRGCKGPILKAIQRFGKLGSRCSEIWSSTNYNTKQLQQAANSKDHRFLFISIDEACTHVAMGDKKTRFRLLFSVDDASTGERIGSAVSAPIRVLANNDAPNGAAYINMPVPLTDGWEGRRTPEGSHRHLVSVRHNKSLKEEVEDGSERAKVEAENEGQPSSSFRPSRTYKVWSEQEDLALVEAHKALGNNWVAIAERMPGRDYQSIRSRWNNILSQKSKSVLKDYKQRVEVERAKEKKHVVQN</sequence>
<keyword evidence="6" id="KW-1185">Reference proteome</keyword>